<accession>A0ABQ5SHB1</accession>
<dbReference type="EMBL" id="BSDZ01000080">
    <property type="protein sequence ID" value="GLI68843.1"/>
    <property type="molecule type" value="Genomic_DNA"/>
</dbReference>
<comment type="caution">
    <text evidence="2">The sequence shown here is derived from an EMBL/GenBank/DDBJ whole genome shotgun (WGS) entry which is preliminary data.</text>
</comment>
<organism evidence="2 3">
    <name type="scientific">Volvox africanus</name>
    <dbReference type="NCBI Taxonomy" id="51714"/>
    <lineage>
        <taxon>Eukaryota</taxon>
        <taxon>Viridiplantae</taxon>
        <taxon>Chlorophyta</taxon>
        <taxon>core chlorophytes</taxon>
        <taxon>Chlorophyceae</taxon>
        <taxon>CS clade</taxon>
        <taxon>Chlamydomonadales</taxon>
        <taxon>Volvocaceae</taxon>
        <taxon>Volvox</taxon>
    </lineage>
</organism>
<evidence type="ECO:0000313" key="2">
    <source>
        <dbReference type="EMBL" id="GLI68843.1"/>
    </source>
</evidence>
<feature type="non-terminal residue" evidence="2">
    <location>
        <position position="500"/>
    </location>
</feature>
<feature type="region of interest" description="Disordered" evidence="1">
    <location>
        <begin position="1"/>
        <end position="23"/>
    </location>
</feature>
<evidence type="ECO:0000256" key="1">
    <source>
        <dbReference type="SAM" id="MobiDB-lite"/>
    </source>
</evidence>
<keyword evidence="3" id="KW-1185">Reference proteome</keyword>
<feature type="compositionally biased region" description="Polar residues" evidence="1">
    <location>
        <begin position="37"/>
        <end position="53"/>
    </location>
</feature>
<feature type="compositionally biased region" description="Polar residues" evidence="1">
    <location>
        <begin position="390"/>
        <end position="399"/>
    </location>
</feature>
<dbReference type="Proteomes" id="UP001165090">
    <property type="component" value="Unassembled WGS sequence"/>
</dbReference>
<reference evidence="2 3" key="1">
    <citation type="journal article" date="2023" name="IScience">
        <title>Expanded male sex-determining region conserved during the evolution of homothallism in the green alga Volvox.</title>
        <authorList>
            <person name="Yamamoto K."/>
            <person name="Matsuzaki R."/>
            <person name="Mahakham W."/>
            <person name="Heman W."/>
            <person name="Sekimoto H."/>
            <person name="Kawachi M."/>
            <person name="Minakuchi Y."/>
            <person name="Toyoda A."/>
            <person name="Nozaki H."/>
        </authorList>
    </citation>
    <scope>NUCLEOTIDE SEQUENCE [LARGE SCALE GENOMIC DNA]</scope>
    <source>
        <strain evidence="2 3">NIES-4468</strain>
    </source>
</reference>
<feature type="compositionally biased region" description="Pro residues" evidence="1">
    <location>
        <begin position="113"/>
        <end position="123"/>
    </location>
</feature>
<name>A0ABQ5SHB1_9CHLO</name>
<feature type="region of interest" description="Disordered" evidence="1">
    <location>
        <begin position="99"/>
        <end position="124"/>
    </location>
</feature>
<proteinExistence type="predicted"/>
<sequence>MSNYVKQQAPAKRQSLLPNSERTGKALFGSYAVRYSKASQSTGGSKGSLTAESSDLGVEQDPGAGATSSTGSAAANGVSLPNSAAPGASKLTLATSALSTASTQTDQENVVPGTPPTPPPPCTVPTKLVDAVDMPTGCAALRSLLPGPPPAPPPVVVKYSSSVSGTSAIRELVQATGNGIMDALSTGLGTATKGRGPVKPVTTWRTRSYNRNMESEVTLKLKLKSYPIVAVQVVFTDRATLPNVIRIMHSGSHNGPFRQLGSDMPLAADGEPRLKQIYLLGATHVPVQQYLRITLVGHLSFPAAGVHDVRTLEVLVPSPALPLSVVVPGAGSADTLGTLSPPAPSMRVLQGAPLVYRVTSPLPSPLQPILNERYTSPAVAKELPARPRYEQQTSSAIESNRSDAREKGWKLQTRLVETASTRAHAAAQLEAQQQLQQMQQQLYQPIMKGQSYPAPSGGPARARAHPDAFSRSLMGLGGSAAARQPSTSSKEATIGSGNIG</sequence>
<feature type="region of interest" description="Disordered" evidence="1">
    <location>
        <begin position="381"/>
        <end position="406"/>
    </location>
</feature>
<evidence type="ECO:0000313" key="3">
    <source>
        <dbReference type="Proteomes" id="UP001165090"/>
    </source>
</evidence>
<feature type="region of interest" description="Disordered" evidence="1">
    <location>
        <begin position="448"/>
        <end position="500"/>
    </location>
</feature>
<feature type="compositionally biased region" description="Low complexity" evidence="1">
    <location>
        <begin position="63"/>
        <end position="75"/>
    </location>
</feature>
<protein>
    <submittedName>
        <fullName evidence="2">Uncharacterized protein</fullName>
    </submittedName>
</protein>
<feature type="region of interest" description="Disordered" evidence="1">
    <location>
        <begin position="37"/>
        <end position="78"/>
    </location>
</feature>
<gene>
    <name evidence="2" type="ORF">VaNZ11_013386</name>
</gene>